<proteinExistence type="predicted"/>
<dbReference type="PATRIC" id="fig|1035195.3.peg.1433"/>
<gene>
    <name evidence="2" type="ORF">HMPREF9997_01592</name>
</gene>
<dbReference type="Proteomes" id="UP000010445">
    <property type="component" value="Unassembled WGS sequence"/>
</dbReference>
<dbReference type="EMBL" id="AMEM01000019">
    <property type="protein sequence ID" value="EKX89897.1"/>
    <property type="molecule type" value="Genomic_DNA"/>
</dbReference>
<sequence length="54" mass="5757">MTWLVYLLFAVAGLLVGGAWSAYQAENRAMTYIAAIGAAIAFTAAVLWMIGEMS</sequence>
<keyword evidence="1" id="KW-1133">Transmembrane helix</keyword>
<protein>
    <submittedName>
        <fullName evidence="2">Uncharacterized protein</fullName>
    </submittedName>
</protein>
<evidence type="ECO:0000256" key="1">
    <source>
        <dbReference type="SAM" id="Phobius"/>
    </source>
</evidence>
<accession>L1MFA1</accession>
<keyword evidence="3" id="KW-1185">Reference proteome</keyword>
<dbReference type="RefSeq" id="WP_006063821.1">
    <property type="nucleotide sequence ID" value="NZ_KB290831.1"/>
</dbReference>
<dbReference type="STRING" id="1035195.HMPREF9997_01592"/>
<keyword evidence="1" id="KW-0812">Transmembrane</keyword>
<dbReference type="HOGENOM" id="CLU_198864_1_0_11"/>
<dbReference type="AlphaFoldDB" id="L1MFA1"/>
<comment type="caution">
    <text evidence="2">The sequence shown here is derived from an EMBL/GenBank/DDBJ whole genome shotgun (WGS) entry which is preliminary data.</text>
</comment>
<reference evidence="2 3" key="1">
    <citation type="submission" date="2012-05" db="EMBL/GenBank/DDBJ databases">
        <authorList>
            <person name="Weinstock G."/>
            <person name="Sodergren E."/>
            <person name="Lobos E.A."/>
            <person name="Fulton L."/>
            <person name="Fulton R."/>
            <person name="Courtney L."/>
            <person name="Fronick C."/>
            <person name="O'Laughlin M."/>
            <person name="Godfrey J."/>
            <person name="Wilson R.M."/>
            <person name="Miner T."/>
            <person name="Farmer C."/>
            <person name="Delehaunty K."/>
            <person name="Cordes M."/>
            <person name="Minx P."/>
            <person name="Tomlinson C."/>
            <person name="Chen J."/>
            <person name="Wollam A."/>
            <person name="Pepin K.H."/>
            <person name="Bhonagiri V."/>
            <person name="Zhang X."/>
            <person name="Suruliraj S."/>
            <person name="Warren W."/>
            <person name="Mitreva M."/>
            <person name="Mardis E.R."/>
            <person name="Wilson R.K."/>
        </authorList>
    </citation>
    <scope>NUCLEOTIDE SEQUENCE [LARGE SCALE GENOMIC DNA]</scope>
    <source>
        <strain evidence="2 3">F0235</strain>
    </source>
</reference>
<name>L1MFA1_9CORY</name>
<organism evidence="2 3">
    <name type="scientific">Corynebacterium durum F0235</name>
    <dbReference type="NCBI Taxonomy" id="1035195"/>
    <lineage>
        <taxon>Bacteria</taxon>
        <taxon>Bacillati</taxon>
        <taxon>Actinomycetota</taxon>
        <taxon>Actinomycetes</taxon>
        <taxon>Mycobacteriales</taxon>
        <taxon>Corynebacteriaceae</taxon>
        <taxon>Corynebacterium</taxon>
    </lineage>
</organism>
<feature type="transmembrane region" description="Helical" evidence="1">
    <location>
        <begin position="31"/>
        <end position="50"/>
    </location>
</feature>
<evidence type="ECO:0000313" key="2">
    <source>
        <dbReference type="EMBL" id="EKX89897.1"/>
    </source>
</evidence>
<keyword evidence="1" id="KW-0472">Membrane</keyword>
<evidence type="ECO:0000313" key="3">
    <source>
        <dbReference type="Proteomes" id="UP000010445"/>
    </source>
</evidence>